<reference evidence="2" key="1">
    <citation type="submission" date="2023-06" db="EMBL/GenBank/DDBJ databases">
        <authorList>
            <consortium name="Lawrence Berkeley National Laboratory"/>
            <person name="Ahrendt S."/>
            <person name="Sahu N."/>
            <person name="Indic B."/>
            <person name="Wong-Bajracharya J."/>
            <person name="Merenyi Z."/>
            <person name="Ke H.-M."/>
            <person name="Monk M."/>
            <person name="Kocsube S."/>
            <person name="Drula E."/>
            <person name="Lipzen A."/>
            <person name="Balint B."/>
            <person name="Henrissat B."/>
            <person name="Andreopoulos B."/>
            <person name="Martin F.M."/>
            <person name="Harder C.B."/>
            <person name="Rigling D."/>
            <person name="Ford K.L."/>
            <person name="Foster G.D."/>
            <person name="Pangilinan J."/>
            <person name="Papanicolaou A."/>
            <person name="Barry K."/>
            <person name="LaButti K."/>
            <person name="Viragh M."/>
            <person name="Koriabine M."/>
            <person name="Yan M."/>
            <person name="Riley R."/>
            <person name="Champramary S."/>
            <person name="Plett K.L."/>
            <person name="Tsai I.J."/>
            <person name="Slot J."/>
            <person name="Sipos G."/>
            <person name="Plett J."/>
            <person name="Nagy L.G."/>
            <person name="Grigoriev I.V."/>
        </authorList>
    </citation>
    <scope>NUCLEOTIDE SEQUENCE</scope>
    <source>
        <strain evidence="2">CCBAS 213</strain>
    </source>
</reference>
<dbReference type="InterPro" id="IPR018631">
    <property type="entry name" value="AAA-ATPase-like_dom"/>
</dbReference>
<gene>
    <name evidence="2" type="ORF">EV420DRAFT_1574707</name>
</gene>
<feature type="domain" description="AAA-ATPase-like" evidence="1">
    <location>
        <begin position="123"/>
        <end position="317"/>
    </location>
</feature>
<dbReference type="RefSeq" id="XP_060324980.1">
    <property type="nucleotide sequence ID" value="XM_060474429.1"/>
</dbReference>
<comment type="caution">
    <text evidence="2">The sequence shown here is derived from an EMBL/GenBank/DDBJ whole genome shotgun (WGS) entry which is preliminary data.</text>
</comment>
<accession>A0AA39JLM6</accession>
<keyword evidence="3" id="KW-1185">Reference proteome</keyword>
<evidence type="ECO:0000259" key="1">
    <source>
        <dbReference type="Pfam" id="PF09820"/>
    </source>
</evidence>
<organism evidence="2 3">
    <name type="scientific">Armillaria tabescens</name>
    <name type="common">Ringless honey mushroom</name>
    <name type="synonym">Agaricus tabescens</name>
    <dbReference type="NCBI Taxonomy" id="1929756"/>
    <lineage>
        <taxon>Eukaryota</taxon>
        <taxon>Fungi</taxon>
        <taxon>Dikarya</taxon>
        <taxon>Basidiomycota</taxon>
        <taxon>Agaricomycotina</taxon>
        <taxon>Agaricomycetes</taxon>
        <taxon>Agaricomycetidae</taxon>
        <taxon>Agaricales</taxon>
        <taxon>Marasmiineae</taxon>
        <taxon>Physalacriaceae</taxon>
        <taxon>Desarmillaria</taxon>
    </lineage>
</organism>
<evidence type="ECO:0000313" key="3">
    <source>
        <dbReference type="Proteomes" id="UP001175211"/>
    </source>
</evidence>
<proteinExistence type="predicted"/>
<dbReference type="AlphaFoldDB" id="A0AA39JLM6"/>
<dbReference type="GeneID" id="85357977"/>
<dbReference type="Proteomes" id="UP001175211">
    <property type="component" value="Unassembled WGS sequence"/>
</dbReference>
<protein>
    <recommendedName>
        <fullName evidence="1">AAA-ATPase-like domain-containing protein</fullName>
    </recommendedName>
</protein>
<name>A0AA39JLM6_ARMTA</name>
<sequence length="360" mass="41222">LGFFATTSLYTCHTLRETPSFPFGPTLDPVPPGAVKLNDEDPLALHFPVRADDEKPRLIELVFDVEQPDYETLFPEARAEALAIQASQPPKIKHEHNRRDLGNGVYTPFESSKLHLPSNQCADFRELVSTQDCLYVDKTLVTITIEDPGFVGVVGRPPGCGKTTWLSTLAYLHDIHHAKDHQQVAPFADDVPFPGANRHHIFRLDFAELVLFVRTKADYTREDSSSPAYSRTYMYAARALKNFICEKFRKFFDKYQEEIHISDSKKEFCFSPPRKYFSPHPLYMLIDNYTAPFLHEHLDEDTKSQIDACLYKEFFCIVGPLINLGRLDRVTSLPMDLGGLGKIVRMRLRCRGRLGLRLRR</sequence>
<feature type="non-terminal residue" evidence="2">
    <location>
        <position position="360"/>
    </location>
</feature>
<dbReference type="Pfam" id="PF09820">
    <property type="entry name" value="AAA-ATPase_like"/>
    <property type="match status" value="1"/>
</dbReference>
<dbReference type="EMBL" id="JAUEPS010000055">
    <property type="protein sequence ID" value="KAK0444195.1"/>
    <property type="molecule type" value="Genomic_DNA"/>
</dbReference>
<evidence type="ECO:0000313" key="2">
    <source>
        <dbReference type="EMBL" id="KAK0444195.1"/>
    </source>
</evidence>